<organism evidence="3 4">
    <name type="scientific">Phytophthora pseudosyringae</name>
    <dbReference type="NCBI Taxonomy" id="221518"/>
    <lineage>
        <taxon>Eukaryota</taxon>
        <taxon>Sar</taxon>
        <taxon>Stramenopiles</taxon>
        <taxon>Oomycota</taxon>
        <taxon>Peronosporomycetes</taxon>
        <taxon>Peronosporales</taxon>
        <taxon>Peronosporaceae</taxon>
        <taxon>Phytophthora</taxon>
    </lineage>
</organism>
<dbReference type="Pfam" id="PF12248">
    <property type="entry name" value="Methyltransf_FA"/>
    <property type="match status" value="1"/>
</dbReference>
<dbReference type="GO" id="GO:0003729">
    <property type="term" value="F:mRNA binding"/>
    <property type="evidence" value="ECO:0007669"/>
    <property type="project" value="InterPro"/>
</dbReference>
<dbReference type="GO" id="GO:0000340">
    <property type="term" value="F:RNA 7-methylguanosine cap binding"/>
    <property type="evidence" value="ECO:0007669"/>
    <property type="project" value="InterPro"/>
</dbReference>
<protein>
    <recommendedName>
        <fullName evidence="2">Farnesoic acid O-methyl transferase domain-containing protein</fullName>
    </recommendedName>
</protein>
<dbReference type="PANTHER" id="PTHR16291:SF0">
    <property type="entry name" value="NUCLEAR CAP-BINDING PROTEIN SUBUNIT 3"/>
    <property type="match status" value="1"/>
</dbReference>
<evidence type="ECO:0000259" key="2">
    <source>
        <dbReference type="Pfam" id="PF12248"/>
    </source>
</evidence>
<dbReference type="Proteomes" id="UP000694044">
    <property type="component" value="Unassembled WGS sequence"/>
</dbReference>
<evidence type="ECO:0000313" key="4">
    <source>
        <dbReference type="Proteomes" id="UP000694044"/>
    </source>
</evidence>
<feature type="region of interest" description="Disordered" evidence="1">
    <location>
        <begin position="537"/>
        <end position="670"/>
    </location>
</feature>
<evidence type="ECO:0000256" key="1">
    <source>
        <dbReference type="SAM" id="MobiDB-lite"/>
    </source>
</evidence>
<dbReference type="GO" id="GO:0005634">
    <property type="term" value="C:nucleus"/>
    <property type="evidence" value="ECO:0007669"/>
    <property type="project" value="TreeGrafter"/>
</dbReference>
<feature type="compositionally biased region" description="Basic and acidic residues" evidence="1">
    <location>
        <begin position="537"/>
        <end position="549"/>
    </location>
</feature>
<evidence type="ECO:0000313" key="3">
    <source>
        <dbReference type="EMBL" id="KAG7386343.1"/>
    </source>
</evidence>
<reference evidence="3" key="1">
    <citation type="submission" date="2021-02" db="EMBL/GenBank/DDBJ databases">
        <authorList>
            <person name="Palmer J.M."/>
        </authorList>
    </citation>
    <scope>NUCLEOTIDE SEQUENCE</scope>
    <source>
        <strain evidence="3">SCRP734</strain>
    </source>
</reference>
<feature type="compositionally biased region" description="Polar residues" evidence="1">
    <location>
        <begin position="510"/>
        <end position="525"/>
    </location>
</feature>
<dbReference type="InterPro" id="IPR022041">
    <property type="entry name" value="Methyltransf_FA"/>
</dbReference>
<feature type="compositionally biased region" description="Basic and acidic residues" evidence="1">
    <location>
        <begin position="590"/>
        <end position="605"/>
    </location>
</feature>
<accession>A0A8T1W2K2</accession>
<sequence>MNAEDAPPPSELQLGALYGRYRHWRSPAAPPSDTSMGDASNEPPRASLCALVVQFEASAREDLRVGFASSVEASSDGPEDAVGAERRRNPLPEWAYEVAVGTSGNTELVWRKSASGRSKEVDLARVFTGRTCSAQEFVAYWVVVDVTSGSLSFGVGAQVGQDVLSTCQDPAFVRVTQSAFTSWDSPVSLRGIQVHGVYEGQTEALAAANVAAFAAPRPMVRADPLGKQDLLTPEQRQQYEAEYAASKRRAERFGAPFAPPDIKKFLDPREVRKLQRTGAIVPGFSTGIDITSQEEKSKRELRMKRFDTPEFAVEYTAETARALEQGMTQEEWAEKQRDQEKLRARAQKFGLSAEEDQSQVVPTGLKPATAKVRRERCDVEAPAVEGQPEVFRDDALHMYSLDDKFQQVRTSDVMDYFVGYGPAYVEWFNDSSCTVVFQDNFTAARALIALAKEVPRQTLTQKKETTKTEDALASGGDVDMADAEVPAVNASAAAMEDVKDEVEVPDADFNRSQWHLGNPIGSQTQPRDKKWRVLLRKATDNDFPPEKLPKKGMYHSRGSQRHDSRNNRRRNEREYGSSSRRRGVGSRAHPYGEFREDRRGDEPSGGRRHRNKQDDDRGTGKPSKRIRVNADGSINIVRGEQAAPAAASSEPAGENKPAEVPKSEPAPAAE</sequence>
<proteinExistence type="predicted"/>
<feature type="region of interest" description="Disordered" evidence="1">
    <location>
        <begin position="509"/>
        <end position="528"/>
    </location>
</feature>
<comment type="caution">
    <text evidence="3">The sequence shown here is derived from an EMBL/GenBank/DDBJ whole genome shotgun (WGS) entry which is preliminary data.</text>
</comment>
<dbReference type="Pfam" id="PF10309">
    <property type="entry name" value="NCBP3"/>
    <property type="match status" value="1"/>
</dbReference>
<feature type="domain" description="Farnesoic acid O-methyl transferase" evidence="2">
    <location>
        <begin position="95"/>
        <end position="187"/>
    </location>
</feature>
<gene>
    <name evidence="3" type="ORF">PHYPSEUDO_000378</name>
</gene>
<dbReference type="EMBL" id="JAGDFM010000102">
    <property type="protein sequence ID" value="KAG7386343.1"/>
    <property type="molecule type" value="Genomic_DNA"/>
</dbReference>
<feature type="compositionally biased region" description="Basic and acidic residues" evidence="1">
    <location>
        <begin position="560"/>
        <end position="575"/>
    </location>
</feature>
<dbReference type="AlphaFoldDB" id="A0A8T1W2K2"/>
<dbReference type="PANTHER" id="PTHR16291">
    <property type="entry name" value="NUCLEAR CAP-BINDING PROTEIN SUBUNIT 3"/>
    <property type="match status" value="1"/>
</dbReference>
<keyword evidence="4" id="KW-1185">Reference proteome</keyword>
<name>A0A8T1W2K2_9STRA</name>
<dbReference type="OrthoDB" id="422106at2759"/>
<dbReference type="InterPro" id="IPR019416">
    <property type="entry name" value="NCBP3"/>
</dbReference>
<feature type="compositionally biased region" description="Low complexity" evidence="1">
    <location>
        <begin position="642"/>
        <end position="652"/>
    </location>
</feature>